<organism evidence="3 4">
    <name type="scientific">Longimonas halophila</name>
    <dbReference type="NCBI Taxonomy" id="1469170"/>
    <lineage>
        <taxon>Bacteria</taxon>
        <taxon>Pseudomonadati</taxon>
        <taxon>Rhodothermota</taxon>
        <taxon>Rhodothermia</taxon>
        <taxon>Rhodothermales</taxon>
        <taxon>Salisaetaceae</taxon>
        <taxon>Longimonas</taxon>
    </lineage>
</organism>
<evidence type="ECO:0000256" key="2">
    <source>
        <dbReference type="SAM" id="SignalP"/>
    </source>
</evidence>
<sequence length="339" mass="35913">MRSVITVPRSSWLLGISVLLLFSLAACSSSESTTSNSATDSEPAPAPIERPAWNQGNDTYLIRLAPERGATYTTELTQSTTNNMMVQGNAFDTEQEQTVTQTLHVADYTEDGITTLETTTDRMQVDFSAPGGQGQSYDSADSTATGPIASALAPMIDKTLRLELNQGGAFVGNRDSLTAQVDSLMGENGPDSDMLIDPILNQFRFYPSEPVAVGDSWSKEVDMNVGVPLTVDATYTLDDVTDGTATVSVAVDINTNGAPLELGQLEAEAFLSGTQSGTMTIDLESGLTQSSEMSASVSGFAEFTPPGQNQMQEIDMDINTSTSFTSTRASEATTNGDAE</sequence>
<feature type="signal peptide" evidence="2">
    <location>
        <begin position="1"/>
        <end position="28"/>
    </location>
</feature>
<name>A0A2H3NSM3_9BACT</name>
<dbReference type="RefSeq" id="WP_141491491.1">
    <property type="nucleotide sequence ID" value="NZ_PDEP01000001.1"/>
</dbReference>
<feature type="chain" id="PRO_5013877528" description="Lipid/polyisoprenoid-binding YceI-like domain-containing protein" evidence="2">
    <location>
        <begin position="29"/>
        <end position="339"/>
    </location>
</feature>
<comment type="caution">
    <text evidence="3">The sequence shown here is derived from an EMBL/GenBank/DDBJ whole genome shotgun (WGS) entry which is preliminary data.</text>
</comment>
<keyword evidence="2" id="KW-0732">Signal</keyword>
<dbReference type="AlphaFoldDB" id="A0A2H3NSM3"/>
<evidence type="ECO:0000313" key="4">
    <source>
        <dbReference type="Proteomes" id="UP000221024"/>
    </source>
</evidence>
<accession>A0A2H3NSM3</accession>
<feature type="region of interest" description="Disordered" evidence="1">
    <location>
        <begin position="31"/>
        <end position="53"/>
    </location>
</feature>
<protein>
    <recommendedName>
        <fullName evidence="5">Lipid/polyisoprenoid-binding YceI-like domain-containing protein</fullName>
    </recommendedName>
</protein>
<evidence type="ECO:0000313" key="3">
    <source>
        <dbReference type="EMBL" id="PEN09226.1"/>
    </source>
</evidence>
<dbReference type="Pfam" id="PF19777">
    <property type="entry name" value="DUF6263"/>
    <property type="match status" value="1"/>
</dbReference>
<dbReference type="OrthoDB" id="638692at2"/>
<proteinExistence type="predicted"/>
<reference evidence="3 4" key="1">
    <citation type="submission" date="2017-10" db="EMBL/GenBank/DDBJ databases">
        <title>Draft genome of Longimonas halophila.</title>
        <authorList>
            <person name="Goh K.M."/>
            <person name="Shamsir M.S."/>
            <person name="Lim S.W."/>
        </authorList>
    </citation>
    <scope>NUCLEOTIDE SEQUENCE [LARGE SCALE GENOMIC DNA]</scope>
    <source>
        <strain evidence="3 4">KCTC 42399</strain>
    </source>
</reference>
<keyword evidence="4" id="KW-1185">Reference proteome</keyword>
<feature type="compositionally biased region" description="Low complexity" evidence="1">
    <location>
        <begin position="31"/>
        <end position="41"/>
    </location>
</feature>
<evidence type="ECO:0000256" key="1">
    <source>
        <dbReference type="SAM" id="MobiDB-lite"/>
    </source>
</evidence>
<dbReference type="Proteomes" id="UP000221024">
    <property type="component" value="Unassembled WGS sequence"/>
</dbReference>
<dbReference type="PROSITE" id="PS51257">
    <property type="entry name" value="PROKAR_LIPOPROTEIN"/>
    <property type="match status" value="1"/>
</dbReference>
<evidence type="ECO:0008006" key="5">
    <source>
        <dbReference type="Google" id="ProtNLM"/>
    </source>
</evidence>
<dbReference type="InterPro" id="IPR046230">
    <property type="entry name" value="DUF6263"/>
</dbReference>
<dbReference type="EMBL" id="PDEP01000001">
    <property type="protein sequence ID" value="PEN09226.1"/>
    <property type="molecule type" value="Genomic_DNA"/>
</dbReference>
<gene>
    <name evidence="3" type="ORF">CRI93_00400</name>
</gene>